<evidence type="ECO:0000313" key="10">
    <source>
        <dbReference type="Proteomes" id="UP000270112"/>
    </source>
</evidence>
<evidence type="ECO:0000256" key="4">
    <source>
        <dbReference type="ARBA" id="ARBA00023002"/>
    </source>
</evidence>
<dbReference type="InterPro" id="IPR036188">
    <property type="entry name" value="FAD/NAD-bd_sf"/>
</dbReference>
<evidence type="ECO:0000313" key="9">
    <source>
        <dbReference type="Proteomes" id="UP000253817"/>
    </source>
</evidence>
<dbReference type="InterPro" id="IPR006311">
    <property type="entry name" value="TAT_signal"/>
</dbReference>
<keyword evidence="4" id="KW-0560">Oxidoreductase</keyword>
<evidence type="ECO:0000259" key="6">
    <source>
        <dbReference type="Pfam" id="PF00890"/>
    </source>
</evidence>
<protein>
    <recommendedName>
        <fullName evidence="6">FAD-dependent oxidoreductase 2 FAD-binding domain-containing protein</fullName>
    </recommendedName>
</protein>
<accession>A0A3N0J230</accession>
<dbReference type="OrthoDB" id="3169579at2"/>
<dbReference type="AlphaFoldDB" id="A0A3N0J230"/>
<evidence type="ECO:0000256" key="3">
    <source>
        <dbReference type="ARBA" id="ARBA00022827"/>
    </source>
</evidence>
<reference evidence="10" key="2">
    <citation type="submission" date="2018-05" db="EMBL/GenBank/DDBJ databases">
        <title>Genome Sequencing of selected type strains of the family Eggerthellaceae.</title>
        <authorList>
            <person name="Danylec N."/>
            <person name="Stoll D.A."/>
            <person name="Doetsch A."/>
            <person name="Huch M."/>
        </authorList>
    </citation>
    <scope>NUCLEOTIDE SEQUENCE [LARGE SCALE GENOMIC DNA]</scope>
    <source>
        <strain evidence="10">DSM 16107</strain>
    </source>
</reference>
<dbReference type="PROSITE" id="PS51257">
    <property type="entry name" value="PROKAR_LIPOPROTEIN"/>
    <property type="match status" value="1"/>
</dbReference>
<dbReference type="SUPFAM" id="SSF56425">
    <property type="entry name" value="Succinate dehydrogenase/fumarate reductase flavoprotein, catalytic domain"/>
    <property type="match status" value="1"/>
</dbReference>
<dbReference type="Proteomes" id="UP000270112">
    <property type="component" value="Unassembled WGS sequence"/>
</dbReference>
<keyword evidence="2" id="KW-0285">Flavoprotein</keyword>
<reference evidence="7 9" key="1">
    <citation type="journal article" date="2018" name="Elife">
        <title>Discovery and characterization of a prevalent human gut bacterial enzyme sufficient for the inactivation of a family of plant toxins.</title>
        <authorList>
            <person name="Koppel N."/>
            <person name="Bisanz J.E."/>
            <person name="Pandelia M.E."/>
            <person name="Turnbaugh P.J."/>
            <person name="Balskus E.P."/>
        </authorList>
    </citation>
    <scope>NUCLEOTIDE SEQUENCE [LARGE SCALE GENOMIC DNA]</scope>
    <source>
        <strain evidence="7 9">DSM 16107</strain>
    </source>
</reference>
<organism evidence="8 10">
    <name type="scientific">Eggerthella sinensis</name>
    <dbReference type="NCBI Taxonomy" id="242230"/>
    <lineage>
        <taxon>Bacteria</taxon>
        <taxon>Bacillati</taxon>
        <taxon>Actinomycetota</taxon>
        <taxon>Coriobacteriia</taxon>
        <taxon>Eggerthellales</taxon>
        <taxon>Eggerthellaceae</taxon>
        <taxon>Eggerthella</taxon>
    </lineage>
</organism>
<dbReference type="Gene3D" id="3.50.50.60">
    <property type="entry name" value="FAD/NAD(P)-binding domain"/>
    <property type="match status" value="2"/>
</dbReference>
<evidence type="ECO:0000256" key="5">
    <source>
        <dbReference type="SAM" id="MobiDB-lite"/>
    </source>
</evidence>
<proteinExistence type="predicted"/>
<dbReference type="PANTHER" id="PTHR43400">
    <property type="entry name" value="FUMARATE REDUCTASE"/>
    <property type="match status" value="1"/>
</dbReference>
<dbReference type="SUPFAM" id="SSF51905">
    <property type="entry name" value="FAD/NAD(P)-binding domain"/>
    <property type="match status" value="1"/>
</dbReference>
<evidence type="ECO:0000313" key="8">
    <source>
        <dbReference type="EMBL" id="RNM43308.1"/>
    </source>
</evidence>
<feature type="region of interest" description="Disordered" evidence="5">
    <location>
        <begin position="31"/>
        <end position="51"/>
    </location>
</feature>
<evidence type="ECO:0000256" key="1">
    <source>
        <dbReference type="ARBA" id="ARBA00001974"/>
    </source>
</evidence>
<dbReference type="PROSITE" id="PS51318">
    <property type="entry name" value="TAT"/>
    <property type="match status" value="1"/>
</dbReference>
<feature type="domain" description="FAD-dependent oxidoreductase 2 FAD-binding" evidence="6">
    <location>
        <begin position="82"/>
        <end position="598"/>
    </location>
</feature>
<dbReference type="InterPro" id="IPR019546">
    <property type="entry name" value="TAT_signal_bac_arc"/>
</dbReference>
<comment type="cofactor">
    <cofactor evidence="1">
        <name>FAD</name>
        <dbReference type="ChEBI" id="CHEBI:57692"/>
    </cofactor>
</comment>
<dbReference type="EMBL" id="PPTT01000003">
    <property type="protein sequence ID" value="RDB71181.1"/>
    <property type="molecule type" value="Genomic_DNA"/>
</dbReference>
<comment type="caution">
    <text evidence="8">The sequence shown here is derived from an EMBL/GenBank/DDBJ whole genome shotgun (WGS) entry which is preliminary data.</text>
</comment>
<dbReference type="InterPro" id="IPR027477">
    <property type="entry name" value="Succ_DH/fumarate_Rdtase_cat_sf"/>
</dbReference>
<dbReference type="Gene3D" id="3.90.700.10">
    <property type="entry name" value="Succinate dehydrogenase/fumarate reductase flavoprotein, catalytic domain"/>
    <property type="match status" value="1"/>
</dbReference>
<evidence type="ECO:0000256" key="2">
    <source>
        <dbReference type="ARBA" id="ARBA00022630"/>
    </source>
</evidence>
<keyword evidence="9" id="KW-1185">Reference proteome</keyword>
<dbReference type="GO" id="GO:0033765">
    <property type="term" value="F:steroid dehydrogenase activity, acting on the CH-CH group of donors"/>
    <property type="evidence" value="ECO:0007669"/>
    <property type="project" value="UniProtKB-ARBA"/>
</dbReference>
<dbReference type="InterPro" id="IPR050315">
    <property type="entry name" value="FAD-oxidoreductase_2"/>
</dbReference>
<dbReference type="NCBIfam" id="TIGR01409">
    <property type="entry name" value="TAT_signal_seq"/>
    <property type="match status" value="1"/>
</dbReference>
<dbReference type="Pfam" id="PF00890">
    <property type="entry name" value="FAD_binding_2"/>
    <property type="match status" value="1"/>
</dbReference>
<name>A0A3N0J230_9ACTN</name>
<dbReference type="InterPro" id="IPR003953">
    <property type="entry name" value="FAD-dep_OxRdtase_2_FAD-bd"/>
</dbReference>
<dbReference type="EMBL" id="QICC01000002">
    <property type="protein sequence ID" value="RNM43308.1"/>
    <property type="molecule type" value="Genomic_DNA"/>
</dbReference>
<evidence type="ECO:0000313" key="7">
    <source>
        <dbReference type="EMBL" id="RDB71181.1"/>
    </source>
</evidence>
<sequence>MELSRRSFLKGAASVGIVSAAAGLAGCAPSASNDAKKTAETDPAQASAAVSQRPTGYMCDENWLGSAPEIADADIAETKSFDVVVVGGGHAGTQAALAAAQEGAKVAVIEKHKDGEIVYRGDDICSYNSKMLESWGFGPYDLEEIVNEYVRRAAGRCNTAVIRSFVYNSGEMMDNLASIVPDTSTVFDYEGRQCTVQVAHEQPDGSAYPIEKAGYKQWASTVQTLSTMNEAPVGKNQLTGVTRLAELEIYSREAAEDLGAQWFCEQTAVTCVQGSDGAVTGIIAQDADGKYVKYEAAKGVILSTGDFGANYDMVWELCSECGENAERHGVPKESLIGMTDCDGSGHKIGCWAGGAIESHPRPVAGSAPVIGFGPIGSTPCLWVNSLGNRFMNEEMSSSLLPQSIRQPVSEDGTIGNMAVTDKNYMAYIEKAGIDHGSPNWGFPEGFDRFTAAMEGKPEGGAVTVPSLVIASVSDQMVQMLSTKVFKGDTVEEAFKSAGLTGDALKNAVATVEHYNELCAQGSDPEFGKSADTLLPLTEPPFYVYPQATTALYGPGLNTLAGLCVTGDYEVLNMAKTAVIPNLYAVGNVMGERYGNSYNCPSAGNNMGNALTSGRVAGKKAAAK</sequence>
<gene>
    <name evidence="7" type="ORF">C1876_02485</name>
    <name evidence="8" type="ORF">DMP09_01095</name>
</gene>
<reference evidence="8" key="3">
    <citation type="journal article" date="2019" name="Microbiol. Resour. Announc.">
        <title>Draft Genome Sequences of Type Strains of Gordonibacter faecihominis, Paraeggerthella hongkongensis, Parvibacter caecicola,Slackia equolifaciens, Slackia faecicanis, and Slackia isoflavoniconvertens.</title>
        <authorList>
            <person name="Danylec N."/>
            <person name="Stoll D.A."/>
            <person name="Dotsch A."/>
            <person name="Huch M."/>
        </authorList>
    </citation>
    <scope>NUCLEOTIDE SEQUENCE</scope>
    <source>
        <strain evidence="8">DSM 16107</strain>
    </source>
</reference>
<dbReference type="Proteomes" id="UP000253817">
    <property type="component" value="Unassembled WGS sequence"/>
</dbReference>
<dbReference type="PANTHER" id="PTHR43400:SF7">
    <property type="entry name" value="FAD-DEPENDENT OXIDOREDUCTASE 2 FAD BINDING DOMAIN-CONTAINING PROTEIN"/>
    <property type="match status" value="1"/>
</dbReference>
<keyword evidence="3" id="KW-0274">FAD</keyword>